<gene>
    <name evidence="1" type="ORF">K1T71_007333</name>
</gene>
<protein>
    <submittedName>
        <fullName evidence="1">Uncharacterized protein</fullName>
    </submittedName>
</protein>
<evidence type="ECO:0000313" key="1">
    <source>
        <dbReference type="EMBL" id="KAJ0177324.1"/>
    </source>
</evidence>
<comment type="caution">
    <text evidence="1">The sequence shown here is derived from an EMBL/GenBank/DDBJ whole genome shotgun (WGS) entry which is preliminary data.</text>
</comment>
<proteinExistence type="predicted"/>
<organism evidence="1 2">
    <name type="scientific">Dendrolimus kikuchii</name>
    <dbReference type="NCBI Taxonomy" id="765133"/>
    <lineage>
        <taxon>Eukaryota</taxon>
        <taxon>Metazoa</taxon>
        <taxon>Ecdysozoa</taxon>
        <taxon>Arthropoda</taxon>
        <taxon>Hexapoda</taxon>
        <taxon>Insecta</taxon>
        <taxon>Pterygota</taxon>
        <taxon>Neoptera</taxon>
        <taxon>Endopterygota</taxon>
        <taxon>Lepidoptera</taxon>
        <taxon>Glossata</taxon>
        <taxon>Ditrysia</taxon>
        <taxon>Bombycoidea</taxon>
        <taxon>Lasiocampidae</taxon>
        <taxon>Dendrolimus</taxon>
    </lineage>
</organism>
<dbReference type="Proteomes" id="UP000824533">
    <property type="component" value="Linkage Group LG12"/>
</dbReference>
<dbReference type="EMBL" id="CM034398">
    <property type="protein sequence ID" value="KAJ0177324.1"/>
    <property type="molecule type" value="Genomic_DNA"/>
</dbReference>
<accession>A0ACC1D0S4</accession>
<sequence length="709" mass="81959">MSSRDRDAGRKFESGSSKRKRAIKRKQVQENLRGSLYKYIKSDDQETYTKHLLIESDFNPDSAEDIPSTSSWRIKVELFPVNDNGRRFSEYHYNKILVNGEKLHRRWMIYSQTKDAVYCFPLDQVKVCDWKHLGDYLKSHESSRQHKDCMLKWINLENGLKTCSTIDSLAQSQIEQERQRWRDILERLLAIVNFLASQNLGFRCHREKLTSDSGSSETSGNFIDLVKLIARFDPVLRLHLQQVKDKTINDHYIGKNIQNELIQLMASHVKTKIFKKIINNKYYSIILDCTRDVSRVEQLSIIIRFFNTKTAEIEEHFIGFIAVEKTTAESLTNYIITELEQLGISLQNCRGQGHDNGANMRGEKSGVQKRIIEINPLAYFLPCGSHSWNLILGDAESSCVQAKSFFGLIQRLWAILNAHVKFLSLKPLSETRWECRVASVKAVKYQLSDICDALKDLAENTTDCQLVSECHSIEREITTYEFVVSLIIWYDILTKINVISRMWQSENMHLDVAIQHLDAFTNWLDKYRENGFQSSLVTAGEIAEENDIDRQFKEVRRRPPLVLQMSIGDGNRFPSSGPSACLLMSYNKKSCDIDGHELYEELNMFIRVYEGNDDNISVLKYIIEKKLTEVYPTIEIVLRIIATTPVMVASAERSFSRLKIIKTYLRNSMTQDRLSALAILSIENDIAHSLNYCALIKDFSLSKSRKHQF</sequence>
<reference evidence="1 2" key="1">
    <citation type="journal article" date="2021" name="Front. Genet.">
        <title>Chromosome-Level Genome Assembly Reveals Significant Gene Expansion in the Toll and IMD Signaling Pathways of Dendrolimus kikuchii.</title>
        <authorList>
            <person name="Zhou J."/>
            <person name="Wu P."/>
            <person name="Xiong Z."/>
            <person name="Liu N."/>
            <person name="Zhao N."/>
            <person name="Ji M."/>
            <person name="Qiu Y."/>
            <person name="Yang B."/>
        </authorList>
    </citation>
    <scope>NUCLEOTIDE SEQUENCE [LARGE SCALE GENOMIC DNA]</scope>
    <source>
        <strain evidence="1">Ann1</strain>
    </source>
</reference>
<keyword evidence="2" id="KW-1185">Reference proteome</keyword>
<name>A0ACC1D0S4_9NEOP</name>
<evidence type="ECO:0000313" key="2">
    <source>
        <dbReference type="Proteomes" id="UP000824533"/>
    </source>
</evidence>